<keyword evidence="3" id="KW-1185">Reference proteome</keyword>
<accession>A0A3M6TKW0</accession>
<dbReference type="Proteomes" id="UP000275408">
    <property type="component" value="Unassembled WGS sequence"/>
</dbReference>
<feature type="compositionally biased region" description="Polar residues" evidence="1">
    <location>
        <begin position="282"/>
        <end position="293"/>
    </location>
</feature>
<evidence type="ECO:0000313" key="2">
    <source>
        <dbReference type="EMBL" id="RMX41884.1"/>
    </source>
</evidence>
<organism evidence="2 3">
    <name type="scientific">Pocillopora damicornis</name>
    <name type="common">Cauliflower coral</name>
    <name type="synonym">Millepora damicornis</name>
    <dbReference type="NCBI Taxonomy" id="46731"/>
    <lineage>
        <taxon>Eukaryota</taxon>
        <taxon>Metazoa</taxon>
        <taxon>Cnidaria</taxon>
        <taxon>Anthozoa</taxon>
        <taxon>Hexacorallia</taxon>
        <taxon>Scleractinia</taxon>
        <taxon>Astrocoeniina</taxon>
        <taxon>Pocilloporidae</taxon>
        <taxon>Pocillopora</taxon>
    </lineage>
</organism>
<dbReference type="AlphaFoldDB" id="A0A3M6TKW0"/>
<feature type="non-terminal residue" evidence="2">
    <location>
        <position position="293"/>
    </location>
</feature>
<feature type="region of interest" description="Disordered" evidence="1">
    <location>
        <begin position="272"/>
        <end position="293"/>
    </location>
</feature>
<comment type="caution">
    <text evidence="2">The sequence shown here is derived from an EMBL/GenBank/DDBJ whole genome shotgun (WGS) entry which is preliminary data.</text>
</comment>
<dbReference type="EMBL" id="RCHS01003432">
    <property type="protein sequence ID" value="RMX41884.1"/>
    <property type="molecule type" value="Genomic_DNA"/>
</dbReference>
<reference evidence="2 3" key="1">
    <citation type="journal article" date="2018" name="Sci. Rep.">
        <title>Comparative analysis of the Pocillopora damicornis genome highlights role of immune system in coral evolution.</title>
        <authorList>
            <person name="Cunning R."/>
            <person name="Bay R.A."/>
            <person name="Gillette P."/>
            <person name="Baker A.C."/>
            <person name="Traylor-Knowles N."/>
        </authorList>
    </citation>
    <scope>NUCLEOTIDE SEQUENCE [LARGE SCALE GENOMIC DNA]</scope>
    <source>
        <strain evidence="2">RSMAS</strain>
        <tissue evidence="2">Whole animal</tissue>
    </source>
</reference>
<evidence type="ECO:0000313" key="3">
    <source>
        <dbReference type="Proteomes" id="UP000275408"/>
    </source>
</evidence>
<protein>
    <submittedName>
        <fullName evidence="2">Uncharacterized protein</fullName>
    </submittedName>
</protein>
<gene>
    <name evidence="2" type="ORF">pdam_00019638</name>
</gene>
<sequence length="293" mass="32698">HSISLGIFSFFVVQNIESSNSSEQKRAANWVLVWSAGPGPSAGVDSKTKMAAASCKQLILKAMCLQCTRVCAIKVNLVCKPVNFSVLAFGVLAFQGSTTNLKGSLSTCAEALESTGLRTAPIEVVSHAMQGVLLIVFNLILDRAIGDWGYFSHLHSLHIVHIFLVKWEEIGNGVWVNPIRLRVAQKYTKSKTAFARVVLMFFYKKEELKGKRLHELDQDILHTIAELPQVTLRESGCTGNQPKEKEPKNKAAILQSLRTKLNNLIWEDEQRQRRKERRAAMQTDQVVQNLAAE</sequence>
<evidence type="ECO:0000256" key="1">
    <source>
        <dbReference type="SAM" id="MobiDB-lite"/>
    </source>
</evidence>
<feature type="non-terminal residue" evidence="2">
    <location>
        <position position="1"/>
    </location>
</feature>
<proteinExistence type="predicted"/>
<name>A0A3M6TKW0_POCDA</name>